<comment type="caution">
    <text evidence="5">The sequence shown here is derived from an EMBL/GenBank/DDBJ whole genome shotgun (WGS) entry which is preliminary data.</text>
</comment>
<feature type="domain" description="Metalloprotease TldD/E central" evidence="4">
    <location>
        <begin position="133"/>
        <end position="212"/>
    </location>
</feature>
<dbReference type="Pfam" id="PF19290">
    <property type="entry name" value="PmbA_TldD_2nd"/>
    <property type="match status" value="1"/>
</dbReference>
<sequence>MKNLSQDEAKRICDKVLSLSKGDQCEVNITGSRKGNIRYARNAVSTAGMIEDTQLTVSVAFGKKQGIASINEFDDKSLEKAVRRAEDLARLAPENPEFMPTPTKQEYKASQTFFQKTADIDPEFRAQVAAYSIENSKKNKLVAAGFFTDSAQFTTIANSNGVFGYQQDTGLDFTVTVRTEDGRGSGWVKRSVGDVSKFDAREASNVAIEKALKSVDAKALEPGRYTVILEPAATSDLLGYMFSGFDARQADEGRSFLSKKGGGNRLGEKLFDEQVNVWADPWDKDVAVLPWDGQNMLARERMDIIKGGKVANLDYSTYWAKKQGKRAVGSPGNIIMAGTNKSTQELIANTKKGVLVTRTWYIRMVDPQSVLLTGLTRDGTFYIENGKIKHPIKNFRFNESPVTMLNNIEELGRPEILAGDESQYQLLIPAMRVRDFNFTSLSDAV</sequence>
<feature type="domain" description="Metalloprotease TldD/E C-terminal" evidence="3">
    <location>
        <begin position="222"/>
        <end position="439"/>
    </location>
</feature>
<dbReference type="RefSeq" id="WP_161092403.1">
    <property type="nucleotide sequence ID" value="NZ_WWCV01000061.1"/>
</dbReference>
<gene>
    <name evidence="5" type="ORF">GTP81_25170</name>
</gene>
<dbReference type="InterPro" id="IPR036059">
    <property type="entry name" value="TldD/PmbA_sf"/>
</dbReference>
<reference evidence="5 6" key="1">
    <citation type="submission" date="2019-12" db="EMBL/GenBank/DDBJ databases">
        <title>Novel species isolated from a subtropical stream in China.</title>
        <authorList>
            <person name="Lu H."/>
        </authorList>
    </citation>
    <scope>NUCLEOTIDE SEQUENCE [LARGE SCALE GENOMIC DNA]</scope>
    <source>
        <strain evidence="5 6">FT107W</strain>
    </source>
</reference>
<dbReference type="InterPro" id="IPR045570">
    <property type="entry name" value="Metalloprtase-TldD/E_cen_dom"/>
</dbReference>
<dbReference type="GO" id="GO:0008237">
    <property type="term" value="F:metallopeptidase activity"/>
    <property type="evidence" value="ECO:0007669"/>
    <property type="project" value="InterPro"/>
</dbReference>
<evidence type="ECO:0000259" key="4">
    <source>
        <dbReference type="Pfam" id="PF19290"/>
    </source>
</evidence>
<dbReference type="Gene3D" id="3.30.2290.10">
    <property type="entry name" value="PmbA/TldD superfamily"/>
    <property type="match status" value="1"/>
</dbReference>
<dbReference type="Pfam" id="PF01523">
    <property type="entry name" value="PmbA_TldD_1st"/>
    <property type="match status" value="1"/>
</dbReference>
<name>A0A845HUI7_9BURK</name>
<dbReference type="InterPro" id="IPR002510">
    <property type="entry name" value="Metalloprtase-TldD/E_N"/>
</dbReference>
<dbReference type="InterPro" id="IPR035068">
    <property type="entry name" value="TldD/PmbA_N"/>
</dbReference>
<evidence type="ECO:0000259" key="2">
    <source>
        <dbReference type="Pfam" id="PF01523"/>
    </source>
</evidence>
<keyword evidence="6" id="KW-1185">Reference proteome</keyword>
<accession>A0A845HUI7</accession>
<dbReference type="AlphaFoldDB" id="A0A845HUI7"/>
<organism evidence="5 6">
    <name type="scientific">Duganella vulcania</name>
    <dbReference type="NCBI Taxonomy" id="2692166"/>
    <lineage>
        <taxon>Bacteria</taxon>
        <taxon>Pseudomonadati</taxon>
        <taxon>Pseudomonadota</taxon>
        <taxon>Betaproteobacteria</taxon>
        <taxon>Burkholderiales</taxon>
        <taxon>Oxalobacteraceae</taxon>
        <taxon>Telluria group</taxon>
        <taxon>Duganella</taxon>
    </lineage>
</organism>
<proteinExistence type="inferred from homology"/>
<dbReference type="PANTHER" id="PTHR43666:SF1">
    <property type="entry name" value="CONSERVED PROTEIN"/>
    <property type="match status" value="1"/>
</dbReference>
<feature type="domain" description="Metalloprotease TldD/E N-terminal" evidence="2">
    <location>
        <begin position="25"/>
        <end position="89"/>
    </location>
</feature>
<evidence type="ECO:0000313" key="5">
    <source>
        <dbReference type="EMBL" id="MYN20036.1"/>
    </source>
</evidence>
<evidence type="ECO:0000259" key="3">
    <source>
        <dbReference type="Pfam" id="PF19289"/>
    </source>
</evidence>
<dbReference type="EMBL" id="WWCV01000061">
    <property type="protein sequence ID" value="MYN20036.1"/>
    <property type="molecule type" value="Genomic_DNA"/>
</dbReference>
<dbReference type="PANTHER" id="PTHR43666">
    <property type="entry name" value="TLDD PROTEIN"/>
    <property type="match status" value="1"/>
</dbReference>
<dbReference type="Pfam" id="PF19289">
    <property type="entry name" value="PmbA_TldD_3rd"/>
    <property type="match status" value="1"/>
</dbReference>
<protein>
    <submittedName>
        <fullName evidence="5">TldD/PmbA family protein</fullName>
    </submittedName>
</protein>
<dbReference type="GO" id="GO:0006508">
    <property type="term" value="P:proteolysis"/>
    <property type="evidence" value="ECO:0007669"/>
    <property type="project" value="InterPro"/>
</dbReference>
<evidence type="ECO:0000256" key="1">
    <source>
        <dbReference type="ARBA" id="ARBA00005836"/>
    </source>
</evidence>
<dbReference type="InterPro" id="IPR045569">
    <property type="entry name" value="Metalloprtase-TldD/E_C"/>
</dbReference>
<comment type="similarity">
    <text evidence="1">Belongs to the peptidase U62 family.</text>
</comment>
<dbReference type="Proteomes" id="UP000484875">
    <property type="component" value="Unassembled WGS sequence"/>
</dbReference>
<evidence type="ECO:0000313" key="6">
    <source>
        <dbReference type="Proteomes" id="UP000484875"/>
    </source>
</evidence>
<dbReference type="SUPFAM" id="SSF111283">
    <property type="entry name" value="Putative modulator of DNA gyrase, PmbA/TldD"/>
    <property type="match status" value="1"/>
</dbReference>